<dbReference type="Proteomes" id="UP000770015">
    <property type="component" value="Unassembled WGS sequence"/>
</dbReference>
<evidence type="ECO:0000313" key="2">
    <source>
        <dbReference type="Proteomes" id="UP000770015"/>
    </source>
</evidence>
<gene>
    <name evidence="1" type="ORF">F5X68DRAFT_19964</name>
</gene>
<evidence type="ECO:0000313" key="1">
    <source>
        <dbReference type="EMBL" id="KAH6685371.1"/>
    </source>
</evidence>
<keyword evidence="2" id="KW-1185">Reference proteome</keyword>
<sequence length="215" mass="23476">MHTHSRGVTLAESSACCLDLEYLIQSPQSQPRLAGRRVGGCNGSMAWPTWPPTTASSNAHVSRRPPPQQLCRTVQSGACQARGTTAVRGPLRPALRDHTIHRMTCFPLPRKTSADRQADGHQEQQPCMMVFWYLCSVEGPSGVRVPRKRHSSDASPCNHLTRPSLIGERKRRSTCRAAKRADPDLACCRGRRLVPPLSSPGLLDGAPSTIPCAQI</sequence>
<reference evidence="1" key="1">
    <citation type="journal article" date="2021" name="Nat. Commun.">
        <title>Genetic determinants of endophytism in the Arabidopsis root mycobiome.</title>
        <authorList>
            <person name="Mesny F."/>
            <person name="Miyauchi S."/>
            <person name="Thiergart T."/>
            <person name="Pickel B."/>
            <person name="Atanasova L."/>
            <person name="Karlsson M."/>
            <person name="Huettel B."/>
            <person name="Barry K.W."/>
            <person name="Haridas S."/>
            <person name="Chen C."/>
            <person name="Bauer D."/>
            <person name="Andreopoulos W."/>
            <person name="Pangilinan J."/>
            <person name="LaButti K."/>
            <person name="Riley R."/>
            <person name="Lipzen A."/>
            <person name="Clum A."/>
            <person name="Drula E."/>
            <person name="Henrissat B."/>
            <person name="Kohler A."/>
            <person name="Grigoriev I.V."/>
            <person name="Martin F.M."/>
            <person name="Hacquard S."/>
        </authorList>
    </citation>
    <scope>NUCLEOTIDE SEQUENCE</scope>
    <source>
        <strain evidence="1">MPI-SDFR-AT-0117</strain>
    </source>
</reference>
<protein>
    <submittedName>
        <fullName evidence="1">Uncharacterized protein</fullName>
    </submittedName>
</protein>
<comment type="caution">
    <text evidence="1">The sequence shown here is derived from an EMBL/GenBank/DDBJ whole genome shotgun (WGS) entry which is preliminary data.</text>
</comment>
<organism evidence="1 2">
    <name type="scientific">Plectosphaerella plurivora</name>
    <dbReference type="NCBI Taxonomy" id="936078"/>
    <lineage>
        <taxon>Eukaryota</taxon>
        <taxon>Fungi</taxon>
        <taxon>Dikarya</taxon>
        <taxon>Ascomycota</taxon>
        <taxon>Pezizomycotina</taxon>
        <taxon>Sordariomycetes</taxon>
        <taxon>Hypocreomycetidae</taxon>
        <taxon>Glomerellales</taxon>
        <taxon>Plectosphaerellaceae</taxon>
        <taxon>Plectosphaerella</taxon>
    </lineage>
</organism>
<name>A0A9P9AAK5_9PEZI</name>
<dbReference type="AlphaFoldDB" id="A0A9P9AAK5"/>
<proteinExistence type="predicted"/>
<dbReference type="EMBL" id="JAGSXJ010000015">
    <property type="protein sequence ID" value="KAH6685371.1"/>
    <property type="molecule type" value="Genomic_DNA"/>
</dbReference>
<accession>A0A9P9AAK5</accession>